<evidence type="ECO:0000256" key="1">
    <source>
        <dbReference type="ARBA" id="ARBA00007121"/>
    </source>
</evidence>
<dbReference type="Gene3D" id="3.60.15.10">
    <property type="entry name" value="Ribonuclease Z/Hydroxyacylglutathione hydrolase-like"/>
    <property type="match status" value="1"/>
</dbReference>
<dbReference type="PROSITE" id="PS50902">
    <property type="entry name" value="FLAVODOXIN_LIKE"/>
    <property type="match status" value="1"/>
</dbReference>
<dbReference type="InterPro" id="IPR016440">
    <property type="entry name" value="Rubredoxin-O_OxRdtase"/>
</dbReference>
<dbReference type="SMART" id="SM00849">
    <property type="entry name" value="Lactamase_B"/>
    <property type="match status" value="1"/>
</dbReference>
<dbReference type="Proteomes" id="UP001332931">
    <property type="component" value="Unassembled WGS sequence"/>
</dbReference>
<dbReference type="RefSeq" id="WP_330957775.1">
    <property type="nucleotide sequence ID" value="NZ_JAZGJQ010000002.1"/>
</dbReference>
<dbReference type="PANTHER" id="PTHR43717:SF1">
    <property type="entry name" value="ANAEROBIC NITRIC OXIDE REDUCTASE FLAVORUBREDOXIN"/>
    <property type="match status" value="1"/>
</dbReference>
<reference evidence="3 4" key="1">
    <citation type="submission" date="2024-01" db="EMBL/GenBank/DDBJ databases">
        <title>Description of Olsenella sp. nov., isolated from pig feces.</title>
        <authorList>
            <person name="Chang Y.-H."/>
        </authorList>
    </citation>
    <scope>NUCLEOTIDE SEQUENCE [LARGE SCALE GENOMIC DNA]</scope>
    <source>
        <strain evidence="3 4">YH-ols2223</strain>
    </source>
</reference>
<proteinExistence type="inferred from homology"/>
<dbReference type="InterPro" id="IPR001279">
    <property type="entry name" value="Metallo-B-lactamas"/>
</dbReference>
<keyword evidence="4" id="KW-1185">Reference proteome</keyword>
<dbReference type="InterPro" id="IPR029039">
    <property type="entry name" value="Flavoprotein-like_sf"/>
</dbReference>
<feature type="domain" description="Flavodoxin-like" evidence="2">
    <location>
        <begin position="253"/>
        <end position="395"/>
    </location>
</feature>
<name>A0ABU7R8X9_9ACTN</name>
<evidence type="ECO:0000313" key="4">
    <source>
        <dbReference type="Proteomes" id="UP001332931"/>
    </source>
</evidence>
<dbReference type="InterPro" id="IPR008254">
    <property type="entry name" value="Flavodoxin/NO_synth"/>
</dbReference>
<evidence type="ECO:0000313" key="3">
    <source>
        <dbReference type="EMBL" id="MEE6147010.1"/>
    </source>
</evidence>
<comment type="caution">
    <text evidence="3">The sequence shown here is derived from an EMBL/GenBank/DDBJ whole genome shotgun (WGS) entry which is preliminary data.</text>
</comment>
<protein>
    <submittedName>
        <fullName evidence="3">FprA family A-type flavoprotein</fullName>
    </submittedName>
</protein>
<dbReference type="Gene3D" id="3.40.50.360">
    <property type="match status" value="1"/>
</dbReference>
<dbReference type="SUPFAM" id="SSF52218">
    <property type="entry name" value="Flavoproteins"/>
    <property type="match status" value="1"/>
</dbReference>
<sequence>MLSAVKVLPDVYWVGGVDWNAREFHGYTTEDGITYNAYLILDEKVTLVDTAKITFKDEFLQRIASVIDPSKIDVVICNHVEMDHSGNIPTIKELAPSAQVYCTPQAVKELTAHYGDLGYTPVKTGDTLSIGRRTLSFVQTPMVHWPDNMVTLDVEDKILFSNDAFGQHFASSARFDDENDIHEVMKQARKYYANIVQPYRMQAANAVKAVRSLGPDAIDLIAPAHGIIWRSYVKDILDAYENVFVSGKLEDKALIAYDSMWGSTDKIAHAICDGFLAEGVSAHLMDLKANHLSDAMDVFLDSRYVAVGSPTLNSNMMPLTSSFLTYMRGLSPKQNNGDRIGFAFGSYGWAPLGPKNIQAELEADGFQTPEAPFMFNWIPTQEYLDQVREKVRAVVRAQREA</sequence>
<comment type="similarity">
    <text evidence="1">In the N-terminal section; belongs to the zinc metallo-hydrolase group 3 family.</text>
</comment>
<dbReference type="Pfam" id="PF00258">
    <property type="entry name" value="Flavodoxin_1"/>
    <property type="match status" value="1"/>
</dbReference>
<evidence type="ECO:0000259" key="2">
    <source>
        <dbReference type="PROSITE" id="PS50902"/>
    </source>
</evidence>
<dbReference type="InterPro" id="IPR045761">
    <property type="entry name" value="ODP_dom"/>
</dbReference>
<gene>
    <name evidence="3" type="ORF">VXJ25_03210</name>
</gene>
<organism evidence="3 4">
    <name type="scientific">Olsenella absiana</name>
    <dbReference type="NCBI Taxonomy" id="3115222"/>
    <lineage>
        <taxon>Bacteria</taxon>
        <taxon>Bacillati</taxon>
        <taxon>Actinomycetota</taxon>
        <taxon>Coriobacteriia</taxon>
        <taxon>Coriobacteriales</taxon>
        <taxon>Atopobiaceae</taxon>
        <taxon>Olsenella</taxon>
    </lineage>
</organism>
<dbReference type="CDD" id="cd07709">
    <property type="entry name" value="flavodiiron_proteins_MBL-fold"/>
    <property type="match status" value="1"/>
</dbReference>
<dbReference type="InterPro" id="IPR036866">
    <property type="entry name" value="RibonucZ/Hydroxyglut_hydro"/>
</dbReference>
<dbReference type="PANTHER" id="PTHR43717">
    <property type="entry name" value="ANAEROBIC NITRIC OXIDE REDUCTASE FLAVORUBREDOXIN"/>
    <property type="match status" value="1"/>
</dbReference>
<dbReference type="EMBL" id="JAZGJQ010000002">
    <property type="protein sequence ID" value="MEE6147010.1"/>
    <property type="molecule type" value="Genomic_DNA"/>
</dbReference>
<dbReference type="PIRSF" id="PIRSF005243">
    <property type="entry name" value="ROO"/>
    <property type="match status" value="1"/>
</dbReference>
<dbReference type="Pfam" id="PF19583">
    <property type="entry name" value="ODP"/>
    <property type="match status" value="1"/>
</dbReference>
<accession>A0ABU7R8X9</accession>
<dbReference type="SUPFAM" id="SSF56281">
    <property type="entry name" value="Metallo-hydrolase/oxidoreductase"/>
    <property type="match status" value="1"/>
</dbReference>